<keyword evidence="7" id="KW-0456">Lyase</keyword>
<keyword evidence="3" id="KW-0964">Secreted</keyword>
<sequence length="253" mass="28875">MGHLVNSIKEIPEYLERGSNVLESDVKFFKNGSVKAVHHGFPCDCGRKCENSANLANYLQTVRNITDPNTPGNYYDQLIRVVFYFEKIEEKDVLLGVMDEFTLRGQTARLKDVGFDGGTGNFSDIAKIFSKMNIKDNIWIGDGTTNCFEPFKSFERLKQAVDIHRDSSKGFISKVYQWTNDLQSTMMYALRIGVDGMITNKPEVLLKVLHLPEFREDYRLATIYDNPFECHDCDRNNELGAAAYLNSAYGYLK</sequence>
<dbReference type="InterPro" id="IPR017946">
    <property type="entry name" value="PLC-like_Pdiesterase_TIM-brl"/>
</dbReference>
<evidence type="ECO:0000256" key="6">
    <source>
        <dbReference type="ARBA" id="ARBA00023157"/>
    </source>
</evidence>
<proteinExistence type="predicted"/>
<keyword evidence="5" id="KW-0460">Magnesium</keyword>
<evidence type="ECO:0000256" key="7">
    <source>
        <dbReference type="ARBA" id="ARBA00023239"/>
    </source>
</evidence>
<dbReference type="EMBL" id="BMAV01018824">
    <property type="protein sequence ID" value="GFY71448.1"/>
    <property type="molecule type" value="Genomic_DNA"/>
</dbReference>
<accession>A0A8X7CK02</accession>
<dbReference type="Gene3D" id="3.20.20.190">
    <property type="entry name" value="Phosphatidylinositol (PI) phosphodiesterase"/>
    <property type="match status" value="1"/>
</dbReference>
<keyword evidence="4" id="KW-0479">Metal-binding</keyword>
<evidence type="ECO:0000256" key="1">
    <source>
        <dbReference type="ARBA" id="ARBA00000110"/>
    </source>
</evidence>
<protein>
    <submittedName>
        <fullName evidence="8">Dermonecrotic toxin LruSicTox-alphaIC2</fullName>
    </submittedName>
</protein>
<evidence type="ECO:0000256" key="5">
    <source>
        <dbReference type="ARBA" id="ARBA00022842"/>
    </source>
</evidence>
<dbReference type="GO" id="GO:0016829">
    <property type="term" value="F:lyase activity"/>
    <property type="evidence" value="ECO:0007669"/>
    <property type="project" value="UniProtKB-KW"/>
</dbReference>
<evidence type="ECO:0000256" key="3">
    <source>
        <dbReference type="ARBA" id="ARBA00022525"/>
    </source>
</evidence>
<keyword evidence="9" id="KW-1185">Reference proteome</keyword>
<organism evidence="8 9">
    <name type="scientific">Trichonephila inaurata madagascariensis</name>
    <dbReference type="NCBI Taxonomy" id="2747483"/>
    <lineage>
        <taxon>Eukaryota</taxon>
        <taxon>Metazoa</taxon>
        <taxon>Ecdysozoa</taxon>
        <taxon>Arthropoda</taxon>
        <taxon>Chelicerata</taxon>
        <taxon>Arachnida</taxon>
        <taxon>Araneae</taxon>
        <taxon>Araneomorphae</taxon>
        <taxon>Entelegynae</taxon>
        <taxon>Araneoidea</taxon>
        <taxon>Nephilidae</taxon>
        <taxon>Trichonephila</taxon>
        <taxon>Trichonephila inaurata</taxon>
    </lineage>
</organism>
<keyword evidence="6" id="KW-1015">Disulfide bond</keyword>
<dbReference type="GO" id="GO:0006629">
    <property type="term" value="P:lipid metabolic process"/>
    <property type="evidence" value="ECO:0007669"/>
    <property type="project" value="InterPro"/>
</dbReference>
<gene>
    <name evidence="8" type="ORF">TNIN_425201</name>
</gene>
<dbReference type="SUPFAM" id="SSF51695">
    <property type="entry name" value="PLC-like phosphodiesterases"/>
    <property type="match status" value="1"/>
</dbReference>
<dbReference type="GO" id="GO:0008081">
    <property type="term" value="F:phosphoric diester hydrolase activity"/>
    <property type="evidence" value="ECO:0007669"/>
    <property type="project" value="InterPro"/>
</dbReference>
<reference evidence="8" key="1">
    <citation type="submission" date="2020-08" db="EMBL/GenBank/DDBJ databases">
        <title>Multicomponent nature underlies the extraordinary mechanical properties of spider dragline silk.</title>
        <authorList>
            <person name="Kono N."/>
            <person name="Nakamura H."/>
            <person name="Mori M."/>
            <person name="Yoshida Y."/>
            <person name="Ohtoshi R."/>
            <person name="Malay A.D."/>
            <person name="Moran D.A.P."/>
            <person name="Tomita M."/>
            <person name="Numata K."/>
            <person name="Arakawa K."/>
        </authorList>
    </citation>
    <scope>NUCLEOTIDE SEQUENCE</scope>
</reference>
<evidence type="ECO:0000256" key="2">
    <source>
        <dbReference type="ARBA" id="ARBA00004613"/>
    </source>
</evidence>
<dbReference type="OrthoDB" id="1058301at2759"/>
<comment type="catalytic activity">
    <reaction evidence="1">
        <text>an N-(acyl)-sphingosylphosphoethanolamine = an N-(acyl)-sphingosyl-1,3-cyclic phosphate + ethanolamine</text>
        <dbReference type="Rhea" id="RHEA:60648"/>
        <dbReference type="ChEBI" id="CHEBI:57603"/>
        <dbReference type="ChEBI" id="CHEBI:143891"/>
        <dbReference type="ChEBI" id="CHEBI:143892"/>
    </reaction>
</comment>
<dbReference type="GO" id="GO:0046872">
    <property type="term" value="F:metal ion binding"/>
    <property type="evidence" value="ECO:0007669"/>
    <property type="project" value="UniProtKB-KW"/>
</dbReference>
<evidence type="ECO:0000313" key="9">
    <source>
        <dbReference type="Proteomes" id="UP000886998"/>
    </source>
</evidence>
<dbReference type="Proteomes" id="UP000886998">
    <property type="component" value="Unassembled WGS sequence"/>
</dbReference>
<comment type="caution">
    <text evidence="8">The sequence shown here is derived from an EMBL/GenBank/DDBJ whole genome shotgun (WGS) entry which is preliminary data.</text>
</comment>
<evidence type="ECO:0000313" key="8">
    <source>
        <dbReference type="EMBL" id="GFY71448.1"/>
    </source>
</evidence>
<dbReference type="GO" id="GO:0005576">
    <property type="term" value="C:extracellular region"/>
    <property type="evidence" value="ECO:0007669"/>
    <property type="project" value="UniProtKB-SubCell"/>
</dbReference>
<comment type="subcellular location">
    <subcellularLocation>
        <location evidence="2">Secreted</location>
    </subcellularLocation>
</comment>
<name>A0A8X7CK02_9ARAC</name>
<dbReference type="AlphaFoldDB" id="A0A8X7CK02"/>
<evidence type="ECO:0000256" key="4">
    <source>
        <dbReference type="ARBA" id="ARBA00022723"/>
    </source>
</evidence>